<comment type="caution">
    <text evidence="1">The sequence shown here is derived from an EMBL/GenBank/DDBJ whole genome shotgun (WGS) entry which is preliminary data.</text>
</comment>
<name>A0A7V7PKC9_9HYPH</name>
<protein>
    <recommendedName>
        <fullName evidence="3">Helix-turn-helix domain-containing protein</fullName>
    </recommendedName>
</protein>
<gene>
    <name evidence="1" type="ORF">F6X38_22355</name>
</gene>
<evidence type="ECO:0000313" key="1">
    <source>
        <dbReference type="EMBL" id="KAB0676007.1"/>
    </source>
</evidence>
<dbReference type="Proteomes" id="UP000432089">
    <property type="component" value="Unassembled WGS sequence"/>
</dbReference>
<proteinExistence type="predicted"/>
<dbReference type="EMBL" id="VZDO01000027">
    <property type="protein sequence ID" value="KAB0676007.1"/>
    <property type="molecule type" value="Genomic_DNA"/>
</dbReference>
<dbReference type="AlphaFoldDB" id="A0A7V7PKC9"/>
<organism evidence="1 2">
    <name type="scientific">Plantimonas leprariae</name>
    <dbReference type="NCBI Taxonomy" id="2615207"/>
    <lineage>
        <taxon>Bacteria</taxon>
        <taxon>Pseudomonadati</taxon>
        <taxon>Pseudomonadota</taxon>
        <taxon>Alphaproteobacteria</taxon>
        <taxon>Hyphomicrobiales</taxon>
        <taxon>Aurantimonadaceae</taxon>
        <taxon>Plantimonas</taxon>
    </lineage>
</organism>
<reference evidence="1 2" key="1">
    <citation type="submission" date="2019-09" db="EMBL/GenBank/DDBJ databases">
        <title>YIM 132180 draft genome.</title>
        <authorList>
            <person name="Zhang K."/>
        </authorList>
    </citation>
    <scope>NUCLEOTIDE SEQUENCE [LARGE SCALE GENOMIC DNA]</scope>
    <source>
        <strain evidence="1 2">YIM 132180</strain>
    </source>
</reference>
<keyword evidence="2" id="KW-1185">Reference proteome</keyword>
<evidence type="ECO:0000313" key="2">
    <source>
        <dbReference type="Proteomes" id="UP000432089"/>
    </source>
</evidence>
<sequence length="85" mass="9471">MTEAEAVSLKEAARRVRLSVDTIRRLNAKHGIGRQMGPRSPIEVSMPAVVMLRHGDLEALELLRLGRRQEPAVRRYLELAGSVQG</sequence>
<dbReference type="RefSeq" id="WP_150973800.1">
    <property type="nucleotide sequence ID" value="NZ_VZDO01000027.1"/>
</dbReference>
<accession>A0A7V7PKC9</accession>
<evidence type="ECO:0008006" key="3">
    <source>
        <dbReference type="Google" id="ProtNLM"/>
    </source>
</evidence>